<name>A0A8K0GBE0_IGNLU</name>
<evidence type="ECO:0000259" key="2">
    <source>
        <dbReference type="Pfam" id="PF07985"/>
    </source>
</evidence>
<sequence length="278" mass="32408">MSNNNLNCNEFKLVSRKTKRTKSTNDIDCRFLIEPVASRNFDLEFSLKRIETAKEELLTTDVYRSIVASLREGLNILHSSEVKEIVCFGLGRIGECMIARYQLALLLCLRDLYNVKIIVYDPIFNENDHSILSALDFSVLHNNIEGKYCIKEKNTTLFYLPHGPKQLTNNLLWANWGIQLSYCLIIANSFTKIIESNTKRHILENAQYLLNISPYITELAIVNSFKYFDIFNDTAIHIFPWENISLISQDFWDYHKEPKYTDSDIEFITNKIQTKLEL</sequence>
<feature type="domain" description="SRR1-like" evidence="2">
    <location>
        <begin position="78"/>
        <end position="238"/>
    </location>
</feature>
<organism evidence="3 4">
    <name type="scientific">Ignelater luminosus</name>
    <name type="common">Cucubano</name>
    <name type="synonym">Pyrophorus luminosus</name>
    <dbReference type="NCBI Taxonomy" id="2038154"/>
    <lineage>
        <taxon>Eukaryota</taxon>
        <taxon>Metazoa</taxon>
        <taxon>Ecdysozoa</taxon>
        <taxon>Arthropoda</taxon>
        <taxon>Hexapoda</taxon>
        <taxon>Insecta</taxon>
        <taxon>Pterygota</taxon>
        <taxon>Neoptera</taxon>
        <taxon>Endopterygota</taxon>
        <taxon>Coleoptera</taxon>
        <taxon>Polyphaga</taxon>
        <taxon>Elateriformia</taxon>
        <taxon>Elateroidea</taxon>
        <taxon>Elateridae</taxon>
        <taxon>Agrypninae</taxon>
        <taxon>Pyrophorini</taxon>
        <taxon>Ignelater</taxon>
    </lineage>
</organism>
<reference evidence="3" key="1">
    <citation type="submission" date="2019-08" db="EMBL/GenBank/DDBJ databases">
        <title>The genome of the North American firefly Photinus pyralis.</title>
        <authorList>
            <consortium name="Photinus pyralis genome working group"/>
            <person name="Fallon T.R."/>
            <person name="Sander Lower S.E."/>
            <person name="Weng J.-K."/>
        </authorList>
    </citation>
    <scope>NUCLEOTIDE SEQUENCE</scope>
    <source>
        <strain evidence="3">TRF0915ILg1</strain>
        <tissue evidence="3">Whole body</tissue>
    </source>
</reference>
<gene>
    <name evidence="3" type="ORF">ILUMI_12865</name>
</gene>
<protein>
    <recommendedName>
        <fullName evidence="2">SRR1-like domain-containing protein</fullName>
    </recommendedName>
</protein>
<dbReference type="Proteomes" id="UP000801492">
    <property type="component" value="Unassembled WGS sequence"/>
</dbReference>
<dbReference type="GO" id="GO:0005737">
    <property type="term" value="C:cytoplasm"/>
    <property type="evidence" value="ECO:0007669"/>
    <property type="project" value="TreeGrafter"/>
</dbReference>
<proteinExistence type="inferred from homology"/>
<evidence type="ECO:0000256" key="1">
    <source>
        <dbReference type="ARBA" id="ARBA00009856"/>
    </source>
</evidence>
<dbReference type="PANTHER" id="PTHR28626:SF3">
    <property type="entry name" value="SRR1-LIKE PROTEIN"/>
    <property type="match status" value="1"/>
</dbReference>
<dbReference type="EMBL" id="VTPC01008088">
    <property type="protein sequence ID" value="KAF2893309.1"/>
    <property type="molecule type" value="Genomic_DNA"/>
</dbReference>
<dbReference type="AlphaFoldDB" id="A0A8K0GBE0"/>
<dbReference type="GO" id="GO:0005634">
    <property type="term" value="C:nucleus"/>
    <property type="evidence" value="ECO:0007669"/>
    <property type="project" value="TreeGrafter"/>
</dbReference>
<keyword evidence="4" id="KW-1185">Reference proteome</keyword>
<dbReference type="InterPro" id="IPR040044">
    <property type="entry name" value="SRR1L"/>
</dbReference>
<dbReference type="PANTHER" id="PTHR28626">
    <property type="entry name" value="SRR1-LIKE PROTEIN"/>
    <property type="match status" value="1"/>
</dbReference>
<evidence type="ECO:0000313" key="3">
    <source>
        <dbReference type="EMBL" id="KAF2893309.1"/>
    </source>
</evidence>
<dbReference type="InterPro" id="IPR012942">
    <property type="entry name" value="SRR1-like"/>
</dbReference>
<accession>A0A8K0GBE0</accession>
<dbReference type="OrthoDB" id="551431at2759"/>
<comment type="caution">
    <text evidence="3">The sequence shown here is derived from an EMBL/GenBank/DDBJ whole genome shotgun (WGS) entry which is preliminary data.</text>
</comment>
<evidence type="ECO:0000313" key="4">
    <source>
        <dbReference type="Proteomes" id="UP000801492"/>
    </source>
</evidence>
<dbReference type="Pfam" id="PF07985">
    <property type="entry name" value="SRR1"/>
    <property type="match status" value="1"/>
</dbReference>
<comment type="similarity">
    <text evidence="1">Belongs to the SRR1 family.</text>
</comment>